<dbReference type="RefSeq" id="WP_284219257.1">
    <property type="nucleotide sequence ID" value="NZ_BSOT01000019.1"/>
</dbReference>
<organism evidence="2 3">
    <name type="scientific">Agaribacter marinus</name>
    <dbReference type="NCBI Taxonomy" id="1431249"/>
    <lineage>
        <taxon>Bacteria</taxon>
        <taxon>Pseudomonadati</taxon>
        <taxon>Pseudomonadota</taxon>
        <taxon>Gammaproteobacteria</taxon>
        <taxon>Alteromonadales</taxon>
        <taxon>Alteromonadaceae</taxon>
        <taxon>Agaribacter</taxon>
    </lineage>
</organism>
<reference evidence="2" key="1">
    <citation type="journal article" date="2014" name="Int. J. Syst. Evol. Microbiol.">
        <title>Complete genome sequence of Corynebacterium casei LMG S-19264T (=DSM 44701T), isolated from a smear-ripened cheese.</title>
        <authorList>
            <consortium name="US DOE Joint Genome Institute (JGI-PGF)"/>
            <person name="Walter F."/>
            <person name="Albersmeier A."/>
            <person name="Kalinowski J."/>
            <person name="Ruckert C."/>
        </authorList>
    </citation>
    <scope>NUCLEOTIDE SEQUENCE</scope>
    <source>
        <strain evidence="2">NBRC 110023</strain>
    </source>
</reference>
<keyword evidence="3" id="KW-1185">Reference proteome</keyword>
<evidence type="ECO:0000313" key="2">
    <source>
        <dbReference type="EMBL" id="GLR72835.1"/>
    </source>
</evidence>
<protein>
    <submittedName>
        <fullName evidence="2">Uncharacterized protein</fullName>
    </submittedName>
</protein>
<proteinExistence type="predicted"/>
<accession>A0AA37T793</accession>
<dbReference type="Proteomes" id="UP001156601">
    <property type="component" value="Unassembled WGS sequence"/>
</dbReference>
<evidence type="ECO:0000313" key="3">
    <source>
        <dbReference type="Proteomes" id="UP001156601"/>
    </source>
</evidence>
<feature type="chain" id="PRO_5041373468" evidence="1">
    <location>
        <begin position="32"/>
        <end position="136"/>
    </location>
</feature>
<comment type="caution">
    <text evidence="2">The sequence shown here is derived from an EMBL/GenBank/DDBJ whole genome shotgun (WGS) entry which is preliminary data.</text>
</comment>
<name>A0AA37T793_9ALTE</name>
<feature type="signal peptide" evidence="1">
    <location>
        <begin position="1"/>
        <end position="31"/>
    </location>
</feature>
<reference evidence="2" key="2">
    <citation type="submission" date="2023-01" db="EMBL/GenBank/DDBJ databases">
        <title>Draft genome sequence of Agaribacter marinus strain NBRC 110023.</title>
        <authorList>
            <person name="Sun Q."/>
            <person name="Mori K."/>
        </authorList>
    </citation>
    <scope>NUCLEOTIDE SEQUENCE</scope>
    <source>
        <strain evidence="2">NBRC 110023</strain>
    </source>
</reference>
<gene>
    <name evidence="2" type="ORF">GCM10007852_37430</name>
</gene>
<dbReference type="EMBL" id="BSOT01000019">
    <property type="protein sequence ID" value="GLR72835.1"/>
    <property type="molecule type" value="Genomic_DNA"/>
</dbReference>
<evidence type="ECO:0000256" key="1">
    <source>
        <dbReference type="SAM" id="SignalP"/>
    </source>
</evidence>
<sequence length="136" mass="15172">MKDNQKLATCIMVTKHLCFLLLLLTASKLFASDTKGIDLSQRASENCPTSFNNIQVHESGKLCQIFAVEFPASMIFHIPMKPHDVISFYKSTNPELILSSTIKERTLLKSSDDNKTLIISRDGDGTQVDILVKQKA</sequence>
<keyword evidence="1" id="KW-0732">Signal</keyword>
<dbReference type="AlphaFoldDB" id="A0AA37T793"/>